<evidence type="ECO:0000256" key="6">
    <source>
        <dbReference type="ARBA" id="ARBA00023180"/>
    </source>
</evidence>
<keyword evidence="3" id="KW-0732">Signal</keyword>
<gene>
    <name evidence="10" type="ORF">K8V08_10665</name>
</gene>
<dbReference type="Proteomes" id="UP000784435">
    <property type="component" value="Unassembled WGS sequence"/>
</dbReference>
<feature type="transmembrane region" description="Helical" evidence="8">
    <location>
        <begin position="114"/>
        <end position="136"/>
    </location>
</feature>
<comment type="subcellular location">
    <subcellularLocation>
        <location evidence="1">Membrane</location>
        <topology evidence="1">Multi-pass membrane protein</topology>
    </subcellularLocation>
</comment>
<accession>A0A921SP93</accession>
<keyword evidence="2 8" id="KW-0812">Transmembrane</keyword>
<evidence type="ECO:0000256" key="2">
    <source>
        <dbReference type="ARBA" id="ARBA00022692"/>
    </source>
</evidence>
<evidence type="ECO:0000313" key="11">
    <source>
        <dbReference type="Proteomes" id="UP000784435"/>
    </source>
</evidence>
<dbReference type="InterPro" id="IPR050932">
    <property type="entry name" value="TM2D1-3-like"/>
</dbReference>
<evidence type="ECO:0000313" key="10">
    <source>
        <dbReference type="EMBL" id="HJG80861.1"/>
    </source>
</evidence>
<keyword evidence="4 8" id="KW-1133">Transmembrane helix</keyword>
<feature type="domain" description="TM2" evidence="9">
    <location>
        <begin position="84"/>
        <end position="132"/>
    </location>
</feature>
<feature type="transmembrane region" description="Helical" evidence="8">
    <location>
        <begin position="86"/>
        <end position="102"/>
    </location>
</feature>
<protein>
    <submittedName>
        <fullName evidence="10">NINE protein</fullName>
    </submittedName>
</protein>
<organism evidence="10 11">
    <name type="scientific">Brevibacterium senegalense</name>
    <dbReference type="NCBI Taxonomy" id="1033736"/>
    <lineage>
        <taxon>Bacteria</taxon>
        <taxon>Bacillati</taxon>
        <taxon>Actinomycetota</taxon>
        <taxon>Actinomycetes</taxon>
        <taxon>Micrococcales</taxon>
        <taxon>Brevibacteriaceae</taxon>
        <taxon>Brevibacterium</taxon>
    </lineage>
</organism>
<dbReference type="PANTHER" id="PTHR21016">
    <property type="entry name" value="BETA-AMYLOID BINDING PROTEIN-RELATED"/>
    <property type="match status" value="1"/>
</dbReference>
<proteinExistence type="predicted"/>
<dbReference type="AlphaFoldDB" id="A0A921SP93"/>
<evidence type="ECO:0000256" key="4">
    <source>
        <dbReference type="ARBA" id="ARBA00022989"/>
    </source>
</evidence>
<evidence type="ECO:0000256" key="8">
    <source>
        <dbReference type="SAM" id="Phobius"/>
    </source>
</evidence>
<reference evidence="10" key="1">
    <citation type="journal article" date="2021" name="PeerJ">
        <title>Extensive microbial diversity within the chicken gut microbiome revealed by metagenomics and culture.</title>
        <authorList>
            <person name="Gilroy R."/>
            <person name="Ravi A."/>
            <person name="Getino M."/>
            <person name="Pursley I."/>
            <person name="Horton D.L."/>
            <person name="Alikhan N.F."/>
            <person name="Baker D."/>
            <person name="Gharbi K."/>
            <person name="Hall N."/>
            <person name="Watson M."/>
            <person name="Adriaenssens E.M."/>
            <person name="Foster-Nyarko E."/>
            <person name="Jarju S."/>
            <person name="Secka A."/>
            <person name="Antonio M."/>
            <person name="Oren A."/>
            <person name="Chaudhuri R.R."/>
            <person name="La Ragione R."/>
            <person name="Hildebrand F."/>
            <person name="Pallen M.J."/>
        </authorList>
    </citation>
    <scope>NUCLEOTIDE SEQUENCE</scope>
    <source>
        <strain evidence="10">ChiGjej5B5-7349</strain>
    </source>
</reference>
<feature type="transmembrane region" description="Helical" evidence="8">
    <location>
        <begin position="183"/>
        <end position="199"/>
    </location>
</feature>
<name>A0A921SP93_9MICO</name>
<sequence length="201" mass="20696">MSPHQSFGSGPHAGGPRPAPTGTGDGPHGTAVYAAGSLRPQQPAPQYAAPAGALQPVGPASAPATHWGAPVPAGAHAAYALTPAKSFVTTWLLSLLLGGWGADRFYLGQVGLGLLKLFTGGGFGIWSLIDLILILAGSMRDSLGRELAGYREHRTMAIWVTVGVVIVNIILVIVVYVVLFAAIIAYIMMILAMVGAVAGEY</sequence>
<reference evidence="10" key="2">
    <citation type="submission" date="2021-09" db="EMBL/GenBank/DDBJ databases">
        <authorList>
            <person name="Gilroy R."/>
        </authorList>
    </citation>
    <scope>NUCLEOTIDE SEQUENCE</scope>
    <source>
        <strain evidence="10">ChiGjej5B5-7349</strain>
    </source>
</reference>
<evidence type="ECO:0000256" key="1">
    <source>
        <dbReference type="ARBA" id="ARBA00004141"/>
    </source>
</evidence>
<keyword evidence="6" id="KW-0325">Glycoprotein</keyword>
<evidence type="ECO:0000256" key="7">
    <source>
        <dbReference type="SAM" id="MobiDB-lite"/>
    </source>
</evidence>
<feature type="transmembrane region" description="Helical" evidence="8">
    <location>
        <begin position="157"/>
        <end position="177"/>
    </location>
</feature>
<evidence type="ECO:0000259" key="9">
    <source>
        <dbReference type="Pfam" id="PF05154"/>
    </source>
</evidence>
<evidence type="ECO:0000256" key="3">
    <source>
        <dbReference type="ARBA" id="ARBA00022729"/>
    </source>
</evidence>
<keyword evidence="5 8" id="KW-0472">Membrane</keyword>
<evidence type="ECO:0000256" key="5">
    <source>
        <dbReference type="ARBA" id="ARBA00023136"/>
    </source>
</evidence>
<feature type="region of interest" description="Disordered" evidence="7">
    <location>
        <begin position="1"/>
        <end position="36"/>
    </location>
</feature>
<comment type="caution">
    <text evidence="10">The sequence shown here is derived from an EMBL/GenBank/DDBJ whole genome shotgun (WGS) entry which is preliminary data.</text>
</comment>
<dbReference type="InterPro" id="IPR007829">
    <property type="entry name" value="TM2"/>
</dbReference>
<dbReference type="Pfam" id="PF05154">
    <property type="entry name" value="TM2"/>
    <property type="match status" value="1"/>
</dbReference>
<dbReference type="GO" id="GO:0016020">
    <property type="term" value="C:membrane"/>
    <property type="evidence" value="ECO:0007669"/>
    <property type="project" value="UniProtKB-SubCell"/>
</dbReference>
<dbReference type="EMBL" id="DYUK01000227">
    <property type="protein sequence ID" value="HJG80861.1"/>
    <property type="molecule type" value="Genomic_DNA"/>
</dbReference>
<dbReference type="PANTHER" id="PTHR21016:SF7">
    <property type="entry name" value="TM2 DOMAIN-CONTAINING PROTEIN 3"/>
    <property type="match status" value="1"/>
</dbReference>
<feature type="compositionally biased region" description="Low complexity" evidence="7">
    <location>
        <begin position="8"/>
        <end position="22"/>
    </location>
</feature>